<feature type="transmembrane region" description="Helical" evidence="1">
    <location>
        <begin position="241"/>
        <end position="261"/>
    </location>
</feature>
<evidence type="ECO:0000313" key="3">
    <source>
        <dbReference type="EMBL" id="MDT0456852.1"/>
    </source>
</evidence>
<dbReference type="PIRSF" id="PIRSF026631">
    <property type="entry name" value="UCP026631"/>
    <property type="match status" value="1"/>
</dbReference>
<keyword evidence="1" id="KW-0812">Transmembrane</keyword>
<feature type="transmembrane region" description="Helical" evidence="1">
    <location>
        <begin position="188"/>
        <end position="209"/>
    </location>
</feature>
<dbReference type="RefSeq" id="WP_311624031.1">
    <property type="nucleotide sequence ID" value="NZ_JAVRFE010000015.1"/>
</dbReference>
<evidence type="ECO:0000313" key="4">
    <source>
        <dbReference type="Proteomes" id="UP001180551"/>
    </source>
</evidence>
<proteinExistence type="predicted"/>
<evidence type="ECO:0000256" key="1">
    <source>
        <dbReference type="SAM" id="Phobius"/>
    </source>
</evidence>
<name>A0ABU2T6K1_9ACTN</name>
<dbReference type="Proteomes" id="UP001180551">
    <property type="component" value="Unassembled WGS sequence"/>
</dbReference>
<dbReference type="PANTHER" id="PTHR34473:SF3">
    <property type="entry name" value="TRANSMEMBRANE PROTEIN-RELATED"/>
    <property type="match status" value="1"/>
</dbReference>
<accession>A0ABU2T6K1</accession>
<comment type="caution">
    <text evidence="3">The sequence shown here is derived from an EMBL/GenBank/DDBJ whole genome shotgun (WGS) entry which is preliminary data.</text>
</comment>
<dbReference type="InterPro" id="IPR014529">
    <property type="entry name" value="UCP026631"/>
</dbReference>
<feature type="transmembrane region" description="Helical" evidence="1">
    <location>
        <begin position="403"/>
        <end position="424"/>
    </location>
</feature>
<organism evidence="3 4">
    <name type="scientific">Streptomyces mooreae</name>
    <dbReference type="NCBI Taxonomy" id="3075523"/>
    <lineage>
        <taxon>Bacteria</taxon>
        <taxon>Bacillati</taxon>
        <taxon>Actinomycetota</taxon>
        <taxon>Actinomycetes</taxon>
        <taxon>Kitasatosporales</taxon>
        <taxon>Streptomycetaceae</taxon>
        <taxon>Streptomyces</taxon>
    </lineage>
</organism>
<feature type="domain" description="YdbS-like PH" evidence="2">
    <location>
        <begin position="430"/>
        <end position="498"/>
    </location>
</feature>
<gene>
    <name evidence="3" type="ORF">RM550_14080</name>
</gene>
<sequence>MTSLDAVEHDTCGQEPADHDVPWERLNGRLIWVNLVRLLLSLLPTGLSMLIFGTGRRMPDLWPAMVATGFGVFISVSDVVRWLRTRYRVTEDLVEIKTGRIMRVYRQIPRERIRAVDHKAKLRHRLAGLRVVLISSGRTRPALKLDAVSKEMAEALRHELMRGKADAGAEAEPQGAAAQETLISQVRWYWIFYNVINIWGLLVGGLMLWSLDSLLDLVTVDLIGALDRVIGRLAPEGPGSYLLWCAVAAVLGTGALTSGFIKENWHFRLVRRVKEDGTELVTRQGLLSTREVHRDDRRLRGVHLSEPLFWRWIRLTETTVISTGLANWSLSSEPASSILPRGPVGEARRVAALVLPGDVRPLEAPLRRHPSAALVRRLLWAAAFCAATAGLLAWLGATHAVPAWIWVIPLWAFPVAAGLAAIAFRALGHTFAGPYLVMRHGLSRRQTAALQREAVLGLKVRQSLVQRWLGLVSVGVPTAAGLRFYQAPDMGVEQFMTFAGESVPELIAEFLQPPGDEKTEISAP</sequence>
<dbReference type="EMBL" id="JAVRFE010000015">
    <property type="protein sequence ID" value="MDT0456852.1"/>
    <property type="molecule type" value="Genomic_DNA"/>
</dbReference>
<feature type="transmembrane region" description="Helical" evidence="1">
    <location>
        <begin position="61"/>
        <end position="80"/>
    </location>
</feature>
<feature type="transmembrane region" description="Helical" evidence="1">
    <location>
        <begin position="35"/>
        <end position="55"/>
    </location>
</feature>
<feature type="domain" description="YdbS-like PH" evidence="2">
    <location>
        <begin position="82"/>
        <end position="159"/>
    </location>
</feature>
<evidence type="ECO:0000259" key="2">
    <source>
        <dbReference type="Pfam" id="PF03703"/>
    </source>
</evidence>
<dbReference type="PANTHER" id="PTHR34473">
    <property type="entry name" value="UPF0699 TRANSMEMBRANE PROTEIN YDBS"/>
    <property type="match status" value="1"/>
</dbReference>
<reference evidence="3" key="1">
    <citation type="submission" date="2024-05" db="EMBL/GenBank/DDBJ databases">
        <title>30 novel species of actinomycetes from the DSMZ collection.</title>
        <authorList>
            <person name="Nouioui I."/>
        </authorList>
    </citation>
    <scope>NUCLEOTIDE SEQUENCE</scope>
    <source>
        <strain evidence="3">DSM 41527</strain>
    </source>
</reference>
<keyword evidence="1" id="KW-0472">Membrane</keyword>
<feature type="transmembrane region" description="Helical" evidence="1">
    <location>
        <begin position="378"/>
        <end position="397"/>
    </location>
</feature>
<dbReference type="InterPro" id="IPR005182">
    <property type="entry name" value="YdbS-like_PH"/>
</dbReference>
<keyword evidence="1" id="KW-1133">Transmembrane helix</keyword>
<dbReference type="Pfam" id="PF03703">
    <property type="entry name" value="bPH_2"/>
    <property type="match status" value="2"/>
</dbReference>
<keyword evidence="4" id="KW-1185">Reference proteome</keyword>
<protein>
    <submittedName>
        <fullName evidence="3">PH domain-containing protein</fullName>
    </submittedName>
</protein>